<reference evidence="2" key="1">
    <citation type="submission" date="2014-12" db="EMBL/GenBank/DDBJ databases">
        <title>Insight into the proteome of Arion vulgaris.</title>
        <authorList>
            <person name="Aradska J."/>
            <person name="Bulat T."/>
            <person name="Smidak R."/>
            <person name="Sarate P."/>
            <person name="Gangsoo J."/>
            <person name="Sialana F."/>
            <person name="Bilban M."/>
            <person name="Lubec G."/>
        </authorList>
    </citation>
    <scope>NUCLEOTIDE SEQUENCE</scope>
    <source>
        <tissue evidence="2">Skin</tissue>
    </source>
</reference>
<protein>
    <submittedName>
        <fullName evidence="2">Uncharacterized protein</fullName>
    </submittedName>
</protein>
<feature type="non-terminal residue" evidence="2">
    <location>
        <position position="1"/>
    </location>
</feature>
<dbReference type="EMBL" id="HACG01049710">
    <property type="protein sequence ID" value="CEK96575.1"/>
    <property type="molecule type" value="Transcribed_RNA"/>
</dbReference>
<accession>A0A0B7BWN6</accession>
<proteinExistence type="predicted"/>
<evidence type="ECO:0000313" key="2">
    <source>
        <dbReference type="EMBL" id="CEK96575.1"/>
    </source>
</evidence>
<name>A0A0B7BWN6_9EUPU</name>
<organism evidence="2">
    <name type="scientific">Arion vulgaris</name>
    <dbReference type="NCBI Taxonomy" id="1028688"/>
    <lineage>
        <taxon>Eukaryota</taxon>
        <taxon>Metazoa</taxon>
        <taxon>Spiralia</taxon>
        <taxon>Lophotrochozoa</taxon>
        <taxon>Mollusca</taxon>
        <taxon>Gastropoda</taxon>
        <taxon>Heterobranchia</taxon>
        <taxon>Euthyneura</taxon>
        <taxon>Panpulmonata</taxon>
        <taxon>Eupulmonata</taxon>
        <taxon>Stylommatophora</taxon>
        <taxon>Helicina</taxon>
        <taxon>Arionoidea</taxon>
        <taxon>Arionidae</taxon>
        <taxon>Arion</taxon>
    </lineage>
</organism>
<dbReference type="AlphaFoldDB" id="A0A0B7BWN6"/>
<sequence length="108" mass="12391">RAVTTKKGSHYQGGRSPPRKAHKAETHKCPFNSILCFSCYLKPSFMHIFELFFKCSPPCVPRNPIFQLPLQYPLNSMSRLPFFSHPENLSNASSSSVYIYISYRPVSF</sequence>
<evidence type="ECO:0000256" key="1">
    <source>
        <dbReference type="SAM" id="MobiDB-lite"/>
    </source>
</evidence>
<gene>
    <name evidence="2" type="primary">ORF212583</name>
</gene>
<feature type="region of interest" description="Disordered" evidence="1">
    <location>
        <begin position="1"/>
        <end position="24"/>
    </location>
</feature>